<dbReference type="InterPro" id="IPR011491">
    <property type="entry name" value="FlgE_D2"/>
</dbReference>
<dbReference type="InterPro" id="IPR020013">
    <property type="entry name" value="Flagellar_FlgE/F/G"/>
</dbReference>
<accession>A0ABP8V8P9</accession>
<dbReference type="PANTHER" id="PTHR30435">
    <property type="entry name" value="FLAGELLAR PROTEIN"/>
    <property type="match status" value="1"/>
</dbReference>
<comment type="caution">
    <text evidence="10">The sequence shown here is derived from an EMBL/GenBank/DDBJ whole genome shotgun (WGS) entry which is preliminary data.</text>
</comment>
<evidence type="ECO:0000259" key="9">
    <source>
        <dbReference type="Pfam" id="PF22692"/>
    </source>
</evidence>
<dbReference type="Pfam" id="PF00460">
    <property type="entry name" value="Flg_bb_rod"/>
    <property type="match status" value="1"/>
</dbReference>
<evidence type="ECO:0000256" key="4">
    <source>
        <dbReference type="ARBA" id="ARBA00023143"/>
    </source>
</evidence>
<organism evidence="10 11">
    <name type="scientific">Kistimonas scapharcae</name>
    <dbReference type="NCBI Taxonomy" id="1036133"/>
    <lineage>
        <taxon>Bacteria</taxon>
        <taxon>Pseudomonadati</taxon>
        <taxon>Pseudomonadota</taxon>
        <taxon>Gammaproteobacteria</taxon>
        <taxon>Oceanospirillales</taxon>
        <taxon>Endozoicomonadaceae</taxon>
        <taxon>Kistimonas</taxon>
    </lineage>
</organism>
<evidence type="ECO:0000259" key="8">
    <source>
        <dbReference type="Pfam" id="PF07559"/>
    </source>
</evidence>
<protein>
    <recommendedName>
        <fullName evidence="3 5">Flagellar hook protein FlgE</fullName>
    </recommendedName>
</protein>
<keyword evidence="10" id="KW-0966">Cell projection</keyword>
<evidence type="ECO:0000313" key="10">
    <source>
        <dbReference type="EMBL" id="GAA4651904.1"/>
    </source>
</evidence>
<dbReference type="InterPro" id="IPR001444">
    <property type="entry name" value="Flag_bb_rod_N"/>
</dbReference>
<sequence length="417" mass="44185">MSMNIGVSGLKAAQQELDVTGHNIANVDVVGFKSFRSMFADVYAESGGKMAQVSGVLTQGTSQRFNQGILQTTGSSLDMGIEGSGFFVLSGDGNTFYSRAGYFGLSRNDDLVNNQGFKVQGFQVDDKGEVVAGALGDIHIERKSIPARATSQISAAINLDARDSTIPAMVFDEQQPSSYNWATTFGLYDSLGVPHQLTLFTVLADSDSSTWDLFYRLDNQMLKDVSDPTHPVFRKDQLAFNGDGSIKSGGLVTLDGNDSKLSGLEPGGGALPLVLNLDLSSTTQFGQDYSIAAINQDGYTSGKMNAVQVDTGGLVQVLYSNGLKATQGQVALATFTNENGLVATGNSSWQATRDAGDPTYTQSGTGGAGVINAQRLESSNVDLSSELVQLIVAQRNYQANARTLKAEDVVMQALLTV</sequence>
<evidence type="ECO:0000256" key="3">
    <source>
        <dbReference type="ARBA" id="ARBA00019015"/>
    </source>
</evidence>
<keyword evidence="10" id="KW-0282">Flagellum</keyword>
<feature type="domain" description="Flagellar hook protein FlgE D2" evidence="8">
    <location>
        <begin position="158"/>
        <end position="299"/>
    </location>
</feature>
<keyword evidence="10" id="KW-0969">Cilium</keyword>
<dbReference type="InterPro" id="IPR037925">
    <property type="entry name" value="FlgE/F/G-like"/>
</dbReference>
<dbReference type="NCBIfam" id="TIGR03506">
    <property type="entry name" value="FlgEFG_subfam"/>
    <property type="match status" value="1"/>
</dbReference>
<feature type="domain" description="Flagellar hook protein FlgE/F/G-like D1" evidence="9">
    <location>
        <begin position="81"/>
        <end position="142"/>
    </location>
</feature>
<keyword evidence="4 5" id="KW-0975">Bacterial flagellum</keyword>
<keyword evidence="11" id="KW-1185">Reference proteome</keyword>
<evidence type="ECO:0000313" key="11">
    <source>
        <dbReference type="Proteomes" id="UP001500604"/>
    </source>
</evidence>
<dbReference type="RefSeq" id="WP_345198373.1">
    <property type="nucleotide sequence ID" value="NZ_BAABFL010000465.1"/>
</dbReference>
<dbReference type="Gene3D" id="2.60.98.20">
    <property type="entry name" value="Flagellar hook protein FlgE"/>
    <property type="match status" value="1"/>
</dbReference>
<gene>
    <name evidence="10" type="primary">flgE_2</name>
    <name evidence="10" type="ORF">GCM10023116_41880</name>
</gene>
<proteinExistence type="inferred from homology"/>
<evidence type="ECO:0000259" key="7">
    <source>
        <dbReference type="Pfam" id="PF06429"/>
    </source>
</evidence>
<comment type="subcellular location">
    <subcellularLocation>
        <location evidence="1 5">Bacterial flagellum basal body</location>
    </subcellularLocation>
</comment>
<dbReference type="InterPro" id="IPR037058">
    <property type="entry name" value="Falgellar_hook_FlgE_sf"/>
</dbReference>
<evidence type="ECO:0000256" key="5">
    <source>
        <dbReference type="RuleBase" id="RU362116"/>
    </source>
</evidence>
<comment type="similarity">
    <text evidence="2 5">Belongs to the flagella basal body rod proteins family.</text>
</comment>
<dbReference type="Pfam" id="PF07559">
    <property type="entry name" value="FlgE_D2"/>
    <property type="match status" value="1"/>
</dbReference>
<dbReference type="SUPFAM" id="SSF117143">
    <property type="entry name" value="Flagellar hook protein flgE"/>
    <property type="match status" value="1"/>
</dbReference>
<dbReference type="InterPro" id="IPR053967">
    <property type="entry name" value="LlgE_F_G-like_D1"/>
</dbReference>
<reference evidence="11" key="1">
    <citation type="journal article" date="2019" name="Int. J. Syst. Evol. Microbiol.">
        <title>The Global Catalogue of Microorganisms (GCM) 10K type strain sequencing project: providing services to taxonomists for standard genome sequencing and annotation.</title>
        <authorList>
            <consortium name="The Broad Institute Genomics Platform"/>
            <consortium name="The Broad Institute Genome Sequencing Center for Infectious Disease"/>
            <person name="Wu L."/>
            <person name="Ma J."/>
        </authorList>
    </citation>
    <scope>NUCLEOTIDE SEQUENCE [LARGE SCALE GENOMIC DNA]</scope>
    <source>
        <strain evidence="11">JCM 17805</strain>
    </source>
</reference>
<dbReference type="InterPro" id="IPR010930">
    <property type="entry name" value="Flg_bb/hook_C_dom"/>
</dbReference>
<dbReference type="Pfam" id="PF22692">
    <property type="entry name" value="LlgE_F_G_D1"/>
    <property type="match status" value="1"/>
</dbReference>
<name>A0ABP8V8P9_9GAMM</name>
<dbReference type="EMBL" id="BAABFL010000465">
    <property type="protein sequence ID" value="GAA4651904.1"/>
    <property type="molecule type" value="Genomic_DNA"/>
</dbReference>
<evidence type="ECO:0000256" key="1">
    <source>
        <dbReference type="ARBA" id="ARBA00004117"/>
    </source>
</evidence>
<comment type="function">
    <text evidence="5">A flexible structure which links the flagellar filament to the drive apparatus in the basal body.</text>
</comment>
<feature type="domain" description="Flagellar basal-body/hook protein C-terminal" evidence="7">
    <location>
        <begin position="374"/>
        <end position="416"/>
    </location>
</feature>
<evidence type="ECO:0000259" key="6">
    <source>
        <dbReference type="Pfam" id="PF00460"/>
    </source>
</evidence>
<dbReference type="PANTHER" id="PTHR30435:SF1">
    <property type="entry name" value="FLAGELLAR HOOK PROTEIN FLGE"/>
    <property type="match status" value="1"/>
</dbReference>
<feature type="domain" description="Flagellar basal body rod protein N-terminal" evidence="6">
    <location>
        <begin position="3"/>
        <end position="33"/>
    </location>
</feature>
<dbReference type="Proteomes" id="UP001500604">
    <property type="component" value="Unassembled WGS sequence"/>
</dbReference>
<evidence type="ECO:0000256" key="2">
    <source>
        <dbReference type="ARBA" id="ARBA00009677"/>
    </source>
</evidence>
<dbReference type="Pfam" id="PF06429">
    <property type="entry name" value="Flg_bbr_C"/>
    <property type="match status" value="1"/>
</dbReference>